<accession>A0A2V4YA33</accession>
<dbReference type="Proteomes" id="UP000248054">
    <property type="component" value="Unassembled WGS sequence"/>
</dbReference>
<keyword evidence="3" id="KW-1185">Reference proteome</keyword>
<feature type="transmembrane region" description="Helical" evidence="1">
    <location>
        <begin position="81"/>
        <end position="99"/>
    </location>
</feature>
<comment type="caution">
    <text evidence="2">The sequence shown here is derived from an EMBL/GenBank/DDBJ whole genome shotgun (WGS) entry which is preliminary data.</text>
</comment>
<evidence type="ECO:0008006" key="4">
    <source>
        <dbReference type="Google" id="ProtNLM"/>
    </source>
</evidence>
<keyword evidence="1" id="KW-0812">Transmembrane</keyword>
<dbReference type="AlphaFoldDB" id="A0A2V4YA33"/>
<feature type="transmembrane region" description="Helical" evidence="1">
    <location>
        <begin position="53"/>
        <end position="74"/>
    </location>
</feature>
<dbReference type="RefSeq" id="WP_110476558.1">
    <property type="nucleotide sequence ID" value="NZ_BMWQ01000013.1"/>
</dbReference>
<evidence type="ECO:0000256" key="1">
    <source>
        <dbReference type="SAM" id="Phobius"/>
    </source>
</evidence>
<protein>
    <recommendedName>
        <fullName evidence="4">SdpI/YhfL family protein</fullName>
    </recommendedName>
</protein>
<organism evidence="2 3">
    <name type="scientific">Winogradskyella epiphytica</name>
    <dbReference type="NCBI Taxonomy" id="262005"/>
    <lineage>
        <taxon>Bacteria</taxon>
        <taxon>Pseudomonadati</taxon>
        <taxon>Bacteroidota</taxon>
        <taxon>Flavobacteriia</taxon>
        <taxon>Flavobacteriales</taxon>
        <taxon>Flavobacteriaceae</taxon>
        <taxon>Winogradskyella</taxon>
    </lineage>
</organism>
<dbReference type="EMBL" id="QJTD01000012">
    <property type="protein sequence ID" value="PYE79259.1"/>
    <property type="molecule type" value="Genomic_DNA"/>
</dbReference>
<keyword evidence="1" id="KW-0472">Membrane</keyword>
<reference evidence="2 3" key="1">
    <citation type="submission" date="2018-06" db="EMBL/GenBank/DDBJ databases">
        <title>Genomic Encyclopedia of Type Strains, Phase III (KMG-III): the genomes of soil and plant-associated and newly described type strains.</title>
        <authorList>
            <person name="Whitman W."/>
        </authorList>
    </citation>
    <scope>NUCLEOTIDE SEQUENCE [LARGE SCALE GENOMIC DNA]</scope>
    <source>
        <strain evidence="2 3">CECT 7945</strain>
    </source>
</reference>
<evidence type="ECO:0000313" key="2">
    <source>
        <dbReference type="EMBL" id="PYE79259.1"/>
    </source>
</evidence>
<evidence type="ECO:0000313" key="3">
    <source>
        <dbReference type="Proteomes" id="UP000248054"/>
    </source>
</evidence>
<name>A0A2V4YA33_9FLAO</name>
<keyword evidence="1" id="KW-1133">Transmembrane helix</keyword>
<gene>
    <name evidence="2" type="ORF">DFQ11_1125</name>
</gene>
<sequence>MKKVALIISLVASILFASMAISEYYTVAIKKETELYPFGGEGPVPYFYKSAELYAQVNLIYGIVFTIIILFGLWNWKTKKVNELIIVGIVALVIILWFVQGNI</sequence>
<dbReference type="OrthoDB" id="1444622at2"/>
<proteinExistence type="predicted"/>